<protein>
    <submittedName>
        <fullName evidence="1">Uncharacterized protein</fullName>
    </submittedName>
</protein>
<reference evidence="1" key="1">
    <citation type="submission" date="2014-11" db="EMBL/GenBank/DDBJ databases">
        <authorList>
            <person name="Amaro Gonzalez C."/>
        </authorList>
    </citation>
    <scope>NUCLEOTIDE SEQUENCE</scope>
</reference>
<accession>A0A0E9WJM9</accession>
<organism evidence="1">
    <name type="scientific">Anguilla anguilla</name>
    <name type="common">European freshwater eel</name>
    <name type="synonym">Muraena anguilla</name>
    <dbReference type="NCBI Taxonomy" id="7936"/>
    <lineage>
        <taxon>Eukaryota</taxon>
        <taxon>Metazoa</taxon>
        <taxon>Chordata</taxon>
        <taxon>Craniata</taxon>
        <taxon>Vertebrata</taxon>
        <taxon>Euteleostomi</taxon>
        <taxon>Actinopterygii</taxon>
        <taxon>Neopterygii</taxon>
        <taxon>Teleostei</taxon>
        <taxon>Anguilliformes</taxon>
        <taxon>Anguillidae</taxon>
        <taxon>Anguilla</taxon>
    </lineage>
</organism>
<reference evidence="1" key="2">
    <citation type="journal article" date="2015" name="Fish Shellfish Immunol.">
        <title>Early steps in the European eel (Anguilla anguilla)-Vibrio vulnificus interaction in the gills: Role of the RtxA13 toxin.</title>
        <authorList>
            <person name="Callol A."/>
            <person name="Pajuelo D."/>
            <person name="Ebbesson L."/>
            <person name="Teles M."/>
            <person name="MacKenzie S."/>
            <person name="Amaro C."/>
        </authorList>
    </citation>
    <scope>NUCLEOTIDE SEQUENCE</scope>
</reference>
<name>A0A0E9WJM9_ANGAN</name>
<sequence length="95" mass="11278">MSLYMLPIQFIKHRMILHSNTCEGELLLCKHTNTICTSTLALPVFFRNAKALHRKTAQSRIRFFKQRHGNCFCFFYFRERKLPGVFLNCAEVFFV</sequence>
<evidence type="ECO:0000313" key="1">
    <source>
        <dbReference type="EMBL" id="JAH90609.1"/>
    </source>
</evidence>
<dbReference type="EMBL" id="GBXM01017968">
    <property type="protein sequence ID" value="JAH90609.1"/>
    <property type="molecule type" value="Transcribed_RNA"/>
</dbReference>
<proteinExistence type="predicted"/>
<dbReference type="AlphaFoldDB" id="A0A0E9WJM9"/>